<comment type="caution">
    <text evidence="8">The sequence shown here is derived from an EMBL/GenBank/DDBJ whole genome shotgun (WGS) entry which is preliminary data.</text>
</comment>
<evidence type="ECO:0000313" key="9">
    <source>
        <dbReference type="Proteomes" id="UP000284177"/>
    </source>
</evidence>
<evidence type="ECO:0000256" key="4">
    <source>
        <dbReference type="PIRSR" id="PIRSR606225-1"/>
    </source>
</evidence>
<dbReference type="InterPro" id="IPR006225">
    <property type="entry name" value="PsdUridine_synth_RluC/D"/>
</dbReference>
<evidence type="ECO:0000256" key="2">
    <source>
        <dbReference type="ARBA" id="ARBA00010876"/>
    </source>
</evidence>
<evidence type="ECO:0000313" key="8">
    <source>
        <dbReference type="EMBL" id="RKD31464.1"/>
    </source>
</evidence>
<comment type="similarity">
    <text evidence="2 6">Belongs to the pseudouridine synthase RluA family.</text>
</comment>
<evidence type="ECO:0000256" key="1">
    <source>
        <dbReference type="ARBA" id="ARBA00000073"/>
    </source>
</evidence>
<organism evidence="8 9">
    <name type="scientific">Thermohalobacter berrensis</name>
    <dbReference type="NCBI Taxonomy" id="99594"/>
    <lineage>
        <taxon>Bacteria</taxon>
        <taxon>Bacillati</taxon>
        <taxon>Bacillota</taxon>
        <taxon>Tissierellia</taxon>
        <taxon>Tissierellales</taxon>
        <taxon>Thermohalobacteraceae</taxon>
        <taxon>Thermohalobacter</taxon>
    </lineage>
</organism>
<dbReference type="Proteomes" id="UP000284177">
    <property type="component" value="Unassembled WGS sequence"/>
</dbReference>
<dbReference type="PANTHER" id="PTHR21600">
    <property type="entry name" value="MITOCHONDRIAL RNA PSEUDOURIDINE SYNTHASE"/>
    <property type="match status" value="1"/>
</dbReference>
<accession>A0A419T1M8</accession>
<reference evidence="8 9" key="1">
    <citation type="submission" date="2016-08" db="EMBL/GenBank/DDBJ databases">
        <title>Novel Firmicutes and Novel Genomes.</title>
        <authorList>
            <person name="Poppleton D.I."/>
            <person name="Gribaldo S."/>
        </authorList>
    </citation>
    <scope>NUCLEOTIDE SEQUENCE [LARGE SCALE GENOMIC DNA]</scope>
    <source>
        <strain evidence="8 9">CTT3</strain>
    </source>
</reference>
<feature type="active site" evidence="4">
    <location>
        <position position="141"/>
    </location>
</feature>
<dbReference type="Pfam" id="PF00849">
    <property type="entry name" value="PseudoU_synth_2"/>
    <property type="match status" value="1"/>
</dbReference>
<comment type="catalytic activity">
    <reaction evidence="1 6">
        <text>a uridine in RNA = a pseudouridine in RNA</text>
        <dbReference type="Rhea" id="RHEA:48348"/>
        <dbReference type="Rhea" id="RHEA-COMP:12068"/>
        <dbReference type="Rhea" id="RHEA-COMP:12069"/>
        <dbReference type="ChEBI" id="CHEBI:65314"/>
        <dbReference type="ChEBI" id="CHEBI:65315"/>
    </reaction>
</comment>
<keyword evidence="3 6" id="KW-0413">Isomerase</keyword>
<dbReference type="InterPro" id="IPR050188">
    <property type="entry name" value="RluA_PseudoU_synthase"/>
</dbReference>
<dbReference type="GO" id="GO:0000455">
    <property type="term" value="P:enzyme-directed rRNA pseudouridine synthesis"/>
    <property type="evidence" value="ECO:0007669"/>
    <property type="project" value="TreeGrafter"/>
</dbReference>
<name>A0A419T1M8_9FIRM</name>
<dbReference type="AlphaFoldDB" id="A0A419T1M8"/>
<keyword evidence="5" id="KW-0694">RNA-binding</keyword>
<feature type="domain" description="Pseudouridine synthase RsuA/RluA-like" evidence="7">
    <location>
        <begin position="94"/>
        <end position="245"/>
    </location>
</feature>
<dbReference type="PROSITE" id="PS50889">
    <property type="entry name" value="S4"/>
    <property type="match status" value="1"/>
</dbReference>
<dbReference type="InterPro" id="IPR020103">
    <property type="entry name" value="PsdUridine_synth_cat_dom_sf"/>
</dbReference>
<dbReference type="NCBIfam" id="TIGR00005">
    <property type="entry name" value="rluA_subfam"/>
    <property type="match status" value="1"/>
</dbReference>
<dbReference type="GO" id="GO:0003723">
    <property type="term" value="F:RNA binding"/>
    <property type="evidence" value="ECO:0007669"/>
    <property type="project" value="UniProtKB-KW"/>
</dbReference>
<gene>
    <name evidence="8" type="ORF">BET03_12675</name>
</gene>
<dbReference type="Gene3D" id="3.30.2350.10">
    <property type="entry name" value="Pseudouridine synthase"/>
    <property type="match status" value="1"/>
</dbReference>
<dbReference type="PANTHER" id="PTHR21600:SF44">
    <property type="entry name" value="RIBOSOMAL LARGE SUBUNIT PSEUDOURIDINE SYNTHASE D"/>
    <property type="match status" value="1"/>
</dbReference>
<comment type="function">
    <text evidence="6">Responsible for synthesis of pseudouridine from uracil.</text>
</comment>
<keyword evidence="9" id="KW-1185">Reference proteome</keyword>
<evidence type="ECO:0000256" key="6">
    <source>
        <dbReference type="RuleBase" id="RU362028"/>
    </source>
</evidence>
<dbReference type="PROSITE" id="PS01129">
    <property type="entry name" value="PSI_RLU"/>
    <property type="match status" value="1"/>
</dbReference>
<dbReference type="EMBL" id="MCIB01000019">
    <property type="protein sequence ID" value="RKD31464.1"/>
    <property type="molecule type" value="Genomic_DNA"/>
</dbReference>
<evidence type="ECO:0000256" key="3">
    <source>
        <dbReference type="ARBA" id="ARBA00023235"/>
    </source>
</evidence>
<dbReference type="OrthoDB" id="9807829at2"/>
<evidence type="ECO:0000259" key="7">
    <source>
        <dbReference type="Pfam" id="PF00849"/>
    </source>
</evidence>
<dbReference type="GO" id="GO:0140098">
    <property type="term" value="F:catalytic activity, acting on RNA"/>
    <property type="evidence" value="ECO:0007669"/>
    <property type="project" value="UniProtKB-ARBA"/>
</dbReference>
<protein>
    <recommendedName>
        <fullName evidence="6">Pseudouridine synthase</fullName>
        <ecNumber evidence="6">5.4.99.-</ecNumber>
    </recommendedName>
</protein>
<dbReference type="InterPro" id="IPR006224">
    <property type="entry name" value="PsdUridine_synth_RluA-like_CS"/>
</dbReference>
<dbReference type="GO" id="GO:0009982">
    <property type="term" value="F:pseudouridine synthase activity"/>
    <property type="evidence" value="ECO:0007669"/>
    <property type="project" value="InterPro"/>
</dbReference>
<dbReference type="EC" id="5.4.99.-" evidence="6"/>
<evidence type="ECO:0000256" key="5">
    <source>
        <dbReference type="PROSITE-ProRule" id="PRU00182"/>
    </source>
</evidence>
<sequence>MKNINNLKESENIIKYRVTSKGLSVKKVLLDNLGISTRLFRKLSKNKLIFLNNKKVKPGQLTNKGDTITIIMKDEDQNIKPQNIPLDIIYEDYDLLILNKQPYMVVYPTKSHKDNTIANGIAYYFNQKGINKKIRFVNRLDMNTSGILVVAKNSFGHQQMSRQFENNIVEKKYITIVKGRLKKEKGLINKPIGIDDDNPIRRKVKDEGKEAVTKYKVIEKYKDASLVEVKIETGRTHQIRVHLSSIGHPIIGDTLYNEETELIKRQALHSYSLKFKIPRTGKQKEVIAKIPNDMKRLIKLLK</sequence>
<dbReference type="CDD" id="cd02869">
    <property type="entry name" value="PseudoU_synth_RluA_like"/>
    <property type="match status" value="1"/>
</dbReference>
<dbReference type="SUPFAM" id="SSF55120">
    <property type="entry name" value="Pseudouridine synthase"/>
    <property type="match status" value="1"/>
</dbReference>
<dbReference type="InterPro" id="IPR006145">
    <property type="entry name" value="PsdUridine_synth_RsuA/RluA"/>
</dbReference>
<dbReference type="RefSeq" id="WP_120169410.1">
    <property type="nucleotide sequence ID" value="NZ_MCIB01000019.1"/>
</dbReference>
<proteinExistence type="inferred from homology"/>